<evidence type="ECO:0000313" key="3">
    <source>
        <dbReference type="EMBL" id="CAG4936531.1"/>
    </source>
</evidence>
<dbReference type="GO" id="GO:0003677">
    <property type="term" value="F:DNA binding"/>
    <property type="evidence" value="ECO:0007669"/>
    <property type="project" value="InterPro"/>
</dbReference>
<evidence type="ECO:0000313" key="4">
    <source>
        <dbReference type="Proteomes" id="UP000691718"/>
    </source>
</evidence>
<name>A0A8S3W290_PARAO</name>
<evidence type="ECO:0000256" key="1">
    <source>
        <dbReference type="PROSITE-ProRule" id="PRU00371"/>
    </source>
</evidence>
<comment type="caution">
    <text evidence="3">The sequence shown here is derived from an EMBL/GenBank/DDBJ whole genome shotgun (WGS) entry which is preliminary data.</text>
</comment>
<proteinExistence type="predicted"/>
<protein>
    <submittedName>
        <fullName evidence="3">(apollo) hypothetical protein</fullName>
    </submittedName>
</protein>
<accession>A0A8S3W290</accession>
<reference evidence="3" key="1">
    <citation type="submission" date="2021-04" db="EMBL/GenBank/DDBJ databases">
        <authorList>
            <person name="Tunstrom K."/>
        </authorList>
    </citation>
    <scope>NUCLEOTIDE SEQUENCE</scope>
</reference>
<organism evidence="3 4">
    <name type="scientific">Parnassius apollo</name>
    <name type="common">Apollo butterfly</name>
    <name type="synonym">Papilio apollo</name>
    <dbReference type="NCBI Taxonomy" id="110799"/>
    <lineage>
        <taxon>Eukaryota</taxon>
        <taxon>Metazoa</taxon>
        <taxon>Ecdysozoa</taxon>
        <taxon>Arthropoda</taxon>
        <taxon>Hexapoda</taxon>
        <taxon>Insecta</taxon>
        <taxon>Pterygota</taxon>
        <taxon>Neoptera</taxon>
        <taxon>Endopterygota</taxon>
        <taxon>Lepidoptera</taxon>
        <taxon>Glossata</taxon>
        <taxon>Ditrysia</taxon>
        <taxon>Papilionoidea</taxon>
        <taxon>Papilionidae</taxon>
        <taxon>Parnassiinae</taxon>
        <taxon>Parnassini</taxon>
        <taxon>Parnassius</taxon>
        <taxon>Parnassius</taxon>
    </lineage>
</organism>
<dbReference type="EMBL" id="CAJQZP010000080">
    <property type="protein sequence ID" value="CAG4936531.1"/>
    <property type="molecule type" value="Genomic_DNA"/>
</dbReference>
<evidence type="ECO:0000259" key="2">
    <source>
        <dbReference type="PROSITE" id="PS51031"/>
    </source>
</evidence>
<dbReference type="Pfam" id="PF02944">
    <property type="entry name" value="BESS"/>
    <property type="match status" value="1"/>
</dbReference>
<dbReference type="InterPro" id="IPR004210">
    <property type="entry name" value="BESS_motif"/>
</dbReference>
<comment type="subcellular location">
    <subcellularLocation>
        <location evidence="1">Nucleus</location>
    </subcellularLocation>
</comment>
<gene>
    <name evidence="3" type="ORF">PAPOLLO_LOCUS1217</name>
</gene>
<dbReference type="Proteomes" id="UP000691718">
    <property type="component" value="Unassembled WGS sequence"/>
</dbReference>
<dbReference type="GO" id="GO:0005634">
    <property type="term" value="C:nucleus"/>
    <property type="evidence" value="ECO:0007669"/>
    <property type="project" value="UniProtKB-SubCell"/>
</dbReference>
<sequence length="222" mass="25910">MQKLLEQQIYQSKILEAHQHLILKIHLLETATCNVTETPKQKKKTTSSFESEILKAIKNESGMDEDKIFCLSLVQSLKKMDDDSKVFAKIEILKVLRTFTNRTQNSQPVRQPNQSPFNRTNIEPYFSYLLLVELCSNFSAQTTPIIHTNLQPTSAQTRNMYQQHSQSENSFIYTQTPQQQYSQTMFTQASNIYQQQHLESQPTLSLHHPHPIPYIHQKLLRF</sequence>
<keyword evidence="4" id="KW-1185">Reference proteome</keyword>
<dbReference type="OrthoDB" id="270189at2759"/>
<feature type="domain" description="BESS" evidence="2">
    <location>
        <begin position="63"/>
        <end position="102"/>
    </location>
</feature>
<dbReference type="AlphaFoldDB" id="A0A8S3W290"/>
<dbReference type="PROSITE" id="PS51031">
    <property type="entry name" value="BESS"/>
    <property type="match status" value="1"/>
</dbReference>
<keyword evidence="1" id="KW-0539">Nucleus</keyword>